<evidence type="ECO:0000256" key="1">
    <source>
        <dbReference type="SAM" id="Phobius"/>
    </source>
</evidence>
<feature type="transmembrane region" description="Helical" evidence="1">
    <location>
        <begin position="314"/>
        <end position="335"/>
    </location>
</feature>
<reference evidence="2 3" key="1">
    <citation type="journal article" date="2017" name="BMC Genomics">
        <title>Genomic characterization of two novel pathogenic avipoxviruses isolated from pacific shearwaters (Ardenna spp.).</title>
        <authorList>
            <person name="Sarker S."/>
            <person name="Das S."/>
            <person name="Lavers J.L."/>
            <person name="Hutton I."/>
            <person name="Helbig K."/>
            <person name="Imbery J."/>
            <person name="Upton C."/>
            <person name="Raidal S.R."/>
        </authorList>
    </citation>
    <scope>NUCLEOTIDE SEQUENCE [LARGE SCALE GENOMIC DNA]</scope>
    <source>
        <strain evidence="2 3">SWPV-1</strain>
    </source>
</reference>
<keyword evidence="1" id="KW-1133">Transmembrane helix</keyword>
<dbReference type="InterPro" id="IPR004251">
    <property type="entry name" value="Pox_virus_G9/A16"/>
</dbReference>
<accession>A0A1V0S7X7</accession>
<name>A0A1V0S7X7_CNPV</name>
<keyword evidence="1" id="KW-0472">Membrane</keyword>
<dbReference type="EMBL" id="KX857216">
    <property type="protein sequence ID" value="ARF02732.1"/>
    <property type="molecule type" value="Genomic_DNA"/>
</dbReference>
<protein>
    <submittedName>
        <fullName evidence="2">SWPV1-148</fullName>
    </submittedName>
</protein>
<proteinExistence type="predicted"/>
<sequence>MGSSIVLPTKDPPKDIDTYETSTSIPKLLESIPGVKLGENIRIGYKPGKEAEHAFPEFNISEVTHGLYEISRKDYKGDIIKCCSIPQLSYYWEDKDGKVFDKYDSGRFLKTCDPLTKTISGSTMCDTILTDLCINSNSGIDRSICNEWMSYALDRPDASITNSINERYIKLCSKDVNNTVCEDWLHHLRIIGGKKNDDIIDEVLLQQSPEFKSKYMKCSFPSHDTVFLSDRVIEPRECWDQECINSNVHFLLSKNYHNLSLCYIYRCNVSINNLLIDNKSNIRISCHDETLTDKGRYNSHNKKNSVYDILNSSFIIKTEIFFILFILLALLLIVLL</sequence>
<gene>
    <name evidence="2" type="primary">SWPV1-148</name>
</gene>
<evidence type="ECO:0000313" key="3">
    <source>
        <dbReference type="Proteomes" id="UP000315116"/>
    </source>
</evidence>
<keyword evidence="1" id="KW-0812">Transmembrane</keyword>
<dbReference type="Pfam" id="PF03003">
    <property type="entry name" value="Pox_G9-A16"/>
    <property type="match status" value="1"/>
</dbReference>
<evidence type="ECO:0000313" key="2">
    <source>
        <dbReference type="EMBL" id="ARF02732.1"/>
    </source>
</evidence>
<dbReference type="Proteomes" id="UP000315116">
    <property type="component" value="Segment"/>
</dbReference>
<organism evidence="2 3">
    <name type="scientific">Shearwaterpox virus</name>
    <dbReference type="NCBI Taxonomy" id="1974596"/>
    <lineage>
        <taxon>Viruses</taxon>
        <taxon>Varidnaviria</taxon>
        <taxon>Bamfordvirae</taxon>
        <taxon>Nucleocytoviricota</taxon>
        <taxon>Pokkesviricetes</taxon>
        <taxon>Chitovirales</taxon>
        <taxon>Poxviridae</taxon>
        <taxon>Chordopoxvirinae</taxon>
        <taxon>Avipoxvirus</taxon>
        <taxon>Avipoxvirus canarypox</taxon>
        <taxon>Canarypox virus</taxon>
    </lineage>
</organism>